<dbReference type="Proteomes" id="UP001165489">
    <property type="component" value="Unassembled WGS sequence"/>
</dbReference>
<name>A0ABS9UVZ1_9BACT</name>
<keyword evidence="2" id="KW-1185">Reference proteome</keyword>
<accession>A0ABS9UVZ1</accession>
<dbReference type="EMBL" id="JAKZGP010000003">
    <property type="protein sequence ID" value="MCH7408244.1"/>
    <property type="molecule type" value="Genomic_DNA"/>
</dbReference>
<protein>
    <submittedName>
        <fullName evidence="1">Uncharacterized protein</fullName>
    </submittedName>
</protein>
<dbReference type="RefSeq" id="WP_241346312.1">
    <property type="nucleotide sequence ID" value="NZ_JAKZGP010000003.1"/>
</dbReference>
<organism evidence="1 2">
    <name type="scientific">Belliella filtrata</name>
    <dbReference type="NCBI Taxonomy" id="2923435"/>
    <lineage>
        <taxon>Bacteria</taxon>
        <taxon>Pseudomonadati</taxon>
        <taxon>Bacteroidota</taxon>
        <taxon>Cytophagia</taxon>
        <taxon>Cytophagales</taxon>
        <taxon>Cyclobacteriaceae</taxon>
        <taxon>Belliella</taxon>
    </lineage>
</organism>
<comment type="caution">
    <text evidence="1">The sequence shown here is derived from an EMBL/GenBank/DDBJ whole genome shotgun (WGS) entry which is preliminary data.</text>
</comment>
<gene>
    <name evidence="1" type="ORF">MM239_02465</name>
</gene>
<proteinExistence type="predicted"/>
<evidence type="ECO:0000313" key="1">
    <source>
        <dbReference type="EMBL" id="MCH7408244.1"/>
    </source>
</evidence>
<evidence type="ECO:0000313" key="2">
    <source>
        <dbReference type="Proteomes" id="UP001165489"/>
    </source>
</evidence>
<sequence length="76" mass="8709">MKTVVANLCIAEKVRFLFGFNLNEGLKVSPKYFSKIFNPSPSYFTPFTSFQSDDNSGELSMLFREILYPDFKIPAN</sequence>
<reference evidence="1" key="1">
    <citation type="submission" date="2022-03" db="EMBL/GenBank/DDBJ databases">
        <title>De novo assembled genomes of Belliella spp. (Cyclobacteriaceae) strains.</title>
        <authorList>
            <person name="Szabo A."/>
            <person name="Korponai K."/>
            <person name="Felfoldi T."/>
        </authorList>
    </citation>
    <scope>NUCLEOTIDE SEQUENCE</scope>
    <source>
        <strain evidence="1">DSM 111904</strain>
    </source>
</reference>